<dbReference type="PANTHER" id="PTHR21485:SF3">
    <property type="entry name" value="N-ACYLNEURAMINATE CYTIDYLYLTRANSFERASE"/>
    <property type="match status" value="1"/>
</dbReference>
<evidence type="ECO:0000256" key="12">
    <source>
        <dbReference type="PIRSR" id="PIRSR006118-2"/>
    </source>
</evidence>
<sequence length="192" mass="20649">MTYSDDLTQHYQGAHTALNKISLVVFDVDGVLTNGQLVYGSNGEVVKLFNVKDGVGIKLLQDQSIAVAVVTAKDSAMVDQRMSDLGVEYYFKGVKDKVAIVQQLLDRLELSLEQVCYVGDDMVDLSVMTQVGVSICPSDAYALVCEQASIVLPLGGGQGVARLVCDIVLNAKGVLAEAYKLAATPLFERNRS</sequence>
<evidence type="ECO:0000256" key="4">
    <source>
        <dbReference type="ARBA" id="ARBA00011881"/>
    </source>
</evidence>
<evidence type="ECO:0000256" key="11">
    <source>
        <dbReference type="PIRNR" id="PIRNR006118"/>
    </source>
</evidence>
<evidence type="ECO:0000256" key="1">
    <source>
        <dbReference type="ARBA" id="ARBA00000898"/>
    </source>
</evidence>
<dbReference type="GO" id="GO:0008781">
    <property type="term" value="F:N-acylneuraminate cytidylyltransferase activity"/>
    <property type="evidence" value="ECO:0007669"/>
    <property type="project" value="TreeGrafter"/>
</dbReference>
<accession>A0A5C8Z889</accession>
<dbReference type="FunFam" id="3.40.50.1000:FF:000029">
    <property type="entry name" value="3-deoxy-D-manno-octulosonate 8-phosphate phosphatase KdsC"/>
    <property type="match status" value="1"/>
</dbReference>
<dbReference type="Pfam" id="PF13419">
    <property type="entry name" value="HAD_2"/>
    <property type="match status" value="1"/>
</dbReference>
<dbReference type="InterPro" id="IPR036412">
    <property type="entry name" value="HAD-like_sf"/>
</dbReference>
<dbReference type="GO" id="GO:0046872">
    <property type="term" value="F:metal ion binding"/>
    <property type="evidence" value="ECO:0007669"/>
    <property type="project" value="UniProtKB-UniRule"/>
</dbReference>
<dbReference type="SUPFAM" id="SSF56784">
    <property type="entry name" value="HAD-like"/>
    <property type="match status" value="1"/>
</dbReference>
<evidence type="ECO:0000256" key="8">
    <source>
        <dbReference type="ARBA" id="ARBA00022801"/>
    </source>
</evidence>
<dbReference type="InterPro" id="IPR050793">
    <property type="entry name" value="CMP-NeuNAc_synthase"/>
</dbReference>
<reference evidence="13 14" key="1">
    <citation type="submission" date="2019-07" db="EMBL/GenBank/DDBJ databases">
        <title>Reinekea sp. strain SSH23 genome sequencing and assembly.</title>
        <authorList>
            <person name="Kim I."/>
        </authorList>
    </citation>
    <scope>NUCLEOTIDE SEQUENCE [LARGE SCALE GENOMIC DNA]</scope>
    <source>
        <strain evidence="13 14">SSH23</strain>
    </source>
</reference>
<organism evidence="13 14">
    <name type="scientific">Reinekea thalattae</name>
    <dbReference type="NCBI Taxonomy" id="2593301"/>
    <lineage>
        <taxon>Bacteria</taxon>
        <taxon>Pseudomonadati</taxon>
        <taxon>Pseudomonadota</taxon>
        <taxon>Gammaproteobacteria</taxon>
        <taxon>Oceanospirillales</taxon>
        <taxon>Saccharospirillaceae</taxon>
        <taxon>Reinekea</taxon>
    </lineage>
</organism>
<keyword evidence="14" id="KW-1185">Reference proteome</keyword>
<keyword evidence="9 11" id="KW-0460">Magnesium</keyword>
<dbReference type="InterPro" id="IPR006549">
    <property type="entry name" value="HAD-SF_hydro_IIIA"/>
</dbReference>
<keyword evidence="7 11" id="KW-0479">Metal-binding</keyword>
<dbReference type="InterPro" id="IPR023214">
    <property type="entry name" value="HAD_sf"/>
</dbReference>
<evidence type="ECO:0000256" key="3">
    <source>
        <dbReference type="ARBA" id="ARBA00005893"/>
    </source>
</evidence>
<feature type="binding site" evidence="12">
    <location>
        <position position="29"/>
    </location>
    <ligand>
        <name>substrate</name>
    </ligand>
</feature>
<dbReference type="SFLD" id="SFLDG01136">
    <property type="entry name" value="C1.6:_Phosphoserine_Phosphatas"/>
    <property type="match status" value="1"/>
</dbReference>
<dbReference type="NCBIfam" id="TIGR01670">
    <property type="entry name" value="KdsC-phosphatas"/>
    <property type="match status" value="1"/>
</dbReference>
<evidence type="ECO:0000256" key="5">
    <source>
        <dbReference type="ARBA" id="ARBA00013066"/>
    </source>
</evidence>
<dbReference type="NCBIfam" id="TIGR01662">
    <property type="entry name" value="HAD-SF-IIIA"/>
    <property type="match status" value="1"/>
</dbReference>
<dbReference type="SFLD" id="SFLDG01138">
    <property type="entry name" value="C1.6.2:_Deoxy-d-mannose-octulo"/>
    <property type="match status" value="1"/>
</dbReference>
<protein>
    <recommendedName>
        <fullName evidence="6 11">3-deoxy-D-manno-octulosonate 8-phosphate phosphatase KdsC</fullName>
        <ecNumber evidence="5 11">3.1.3.45</ecNumber>
    </recommendedName>
    <alternativeName>
        <fullName evidence="10 11">KDO 8-P phosphatase</fullName>
    </alternativeName>
</protein>
<dbReference type="Gene3D" id="3.40.50.1000">
    <property type="entry name" value="HAD superfamily/HAD-like"/>
    <property type="match status" value="1"/>
</dbReference>
<comment type="similarity">
    <text evidence="3 11">Belongs to the KdsC family.</text>
</comment>
<evidence type="ECO:0000256" key="7">
    <source>
        <dbReference type="ARBA" id="ARBA00022723"/>
    </source>
</evidence>
<name>A0A5C8Z889_9GAMM</name>
<dbReference type="InterPro" id="IPR041492">
    <property type="entry name" value="HAD_2"/>
</dbReference>
<comment type="cofactor">
    <cofactor evidence="2 11 12">
        <name>Mg(2+)</name>
        <dbReference type="ChEBI" id="CHEBI:18420"/>
    </cofactor>
</comment>
<comment type="function">
    <text evidence="11">Catalyzes the hydrolysis of 3-deoxy-D-manno-octulosonate 8-phosphate (KDO 8-P) to 3-deoxy-D-manno-octulosonate (KDO) and inorganic phosphate.</text>
</comment>
<dbReference type="PANTHER" id="PTHR21485">
    <property type="entry name" value="HAD SUPERFAMILY MEMBERS CMAS AND KDSC"/>
    <property type="match status" value="1"/>
</dbReference>
<dbReference type="EMBL" id="VKAD01000001">
    <property type="protein sequence ID" value="TXR53539.1"/>
    <property type="molecule type" value="Genomic_DNA"/>
</dbReference>
<evidence type="ECO:0000256" key="2">
    <source>
        <dbReference type="ARBA" id="ARBA00001946"/>
    </source>
</evidence>
<evidence type="ECO:0000313" key="13">
    <source>
        <dbReference type="EMBL" id="TXR53539.1"/>
    </source>
</evidence>
<dbReference type="AlphaFoldDB" id="A0A5C8Z889"/>
<feature type="binding site" evidence="12">
    <location>
        <position position="27"/>
    </location>
    <ligand>
        <name>Mg(2+)</name>
        <dbReference type="ChEBI" id="CHEBI:18420"/>
    </ligand>
</feature>
<dbReference type="GO" id="GO:0009103">
    <property type="term" value="P:lipopolysaccharide biosynthetic process"/>
    <property type="evidence" value="ECO:0007669"/>
    <property type="project" value="UniProtKB-UniRule"/>
</dbReference>
<comment type="caution">
    <text evidence="13">The sequence shown here is derived from an EMBL/GenBank/DDBJ whole genome shotgun (WGS) entry which is preliminary data.</text>
</comment>
<dbReference type="EC" id="3.1.3.45" evidence="5 11"/>
<evidence type="ECO:0000256" key="6">
    <source>
        <dbReference type="ARBA" id="ARBA00020092"/>
    </source>
</evidence>
<evidence type="ECO:0000313" key="14">
    <source>
        <dbReference type="Proteomes" id="UP000321764"/>
    </source>
</evidence>
<dbReference type="InterPro" id="IPR010023">
    <property type="entry name" value="KdsC_fam"/>
</dbReference>
<evidence type="ECO:0000256" key="9">
    <source>
        <dbReference type="ARBA" id="ARBA00022842"/>
    </source>
</evidence>
<proteinExistence type="inferred from homology"/>
<comment type="catalytic activity">
    <reaction evidence="1 11">
        <text>3-deoxy-alpha-D-manno-2-octulosonate-8-phosphate + H2O = 3-deoxy-alpha-D-manno-oct-2-ulosonate + phosphate</text>
        <dbReference type="Rhea" id="RHEA:11500"/>
        <dbReference type="ChEBI" id="CHEBI:15377"/>
        <dbReference type="ChEBI" id="CHEBI:43474"/>
        <dbReference type="ChEBI" id="CHEBI:85985"/>
        <dbReference type="ChEBI" id="CHEBI:85986"/>
        <dbReference type="EC" id="3.1.3.45"/>
    </reaction>
</comment>
<dbReference type="PIRSF" id="PIRSF006118">
    <property type="entry name" value="KDO8-P_Ptase"/>
    <property type="match status" value="1"/>
</dbReference>
<comment type="subunit">
    <text evidence="4 11">Homotetramer.</text>
</comment>
<keyword evidence="11" id="KW-0448">Lipopolysaccharide biosynthesis</keyword>
<dbReference type="GO" id="GO:0019143">
    <property type="term" value="F:3-deoxy-manno-octulosonate-8-phosphatase activity"/>
    <property type="evidence" value="ECO:0007669"/>
    <property type="project" value="UniProtKB-UniRule"/>
</dbReference>
<gene>
    <name evidence="13" type="ORF">FME95_02930</name>
</gene>
<dbReference type="Proteomes" id="UP000321764">
    <property type="component" value="Unassembled WGS sequence"/>
</dbReference>
<dbReference type="RefSeq" id="WP_147712939.1">
    <property type="nucleotide sequence ID" value="NZ_VKAD01000001.1"/>
</dbReference>
<keyword evidence="8 11" id="KW-0378">Hydrolase</keyword>
<dbReference type="SFLD" id="SFLDS00003">
    <property type="entry name" value="Haloacid_Dehalogenase"/>
    <property type="match status" value="1"/>
</dbReference>
<dbReference type="OrthoDB" id="9805604at2"/>
<evidence type="ECO:0000256" key="10">
    <source>
        <dbReference type="ARBA" id="ARBA00031051"/>
    </source>
</evidence>
<feature type="binding site" evidence="12">
    <location>
        <position position="120"/>
    </location>
    <ligand>
        <name>Mg(2+)</name>
        <dbReference type="ChEBI" id="CHEBI:18420"/>
    </ligand>
</feature>